<keyword evidence="2" id="KW-1185">Reference proteome</keyword>
<evidence type="ECO:0000313" key="2">
    <source>
        <dbReference type="Proteomes" id="UP001165296"/>
    </source>
</evidence>
<proteinExistence type="predicted"/>
<name>A0ABS8AX11_9BACT</name>
<protein>
    <recommendedName>
        <fullName evidence="3">DUF4136 domain-containing protein</fullName>
    </recommendedName>
</protein>
<dbReference type="RefSeq" id="WP_226179004.1">
    <property type="nucleotide sequence ID" value="NZ_JAJADR010000007.1"/>
</dbReference>
<sequence length="224" mass="23639">MFVFLRAAQLGQAAVLAAALLSSCGRPARSLSQPASGRVAPPVLVVPPPALTVIMTRADGSGGVADKALVAAETNQIYNNMQAWLLQHARPFQLRMPVEAAGPAATDAAATVRTLAAQHQADQVLLTQVYHQRVYAPVPLAVSPATVVTQTTEAGNVTTSATAASTGPAFREEISVDLTLYQADGTIMWKHNQRGTPNSLYPTAGYVADWLVNRALDNMPRSGR</sequence>
<comment type="caution">
    <text evidence="1">The sequence shown here is derived from an EMBL/GenBank/DDBJ whole genome shotgun (WGS) entry which is preliminary data.</text>
</comment>
<gene>
    <name evidence="1" type="ORF">LGH74_20320</name>
</gene>
<organism evidence="1 2">
    <name type="scientific">Hymenobacter lucidus</name>
    <dbReference type="NCBI Taxonomy" id="2880930"/>
    <lineage>
        <taxon>Bacteria</taxon>
        <taxon>Pseudomonadati</taxon>
        <taxon>Bacteroidota</taxon>
        <taxon>Cytophagia</taxon>
        <taxon>Cytophagales</taxon>
        <taxon>Hymenobacteraceae</taxon>
        <taxon>Hymenobacter</taxon>
    </lineage>
</organism>
<reference evidence="1" key="1">
    <citation type="submission" date="2021-10" db="EMBL/GenBank/DDBJ databases">
        <authorList>
            <person name="Dean J.D."/>
            <person name="Kim M.K."/>
            <person name="Newey C.N."/>
            <person name="Stoker T.S."/>
            <person name="Thompson D.W."/>
            <person name="Grose J.H."/>
        </authorList>
    </citation>
    <scope>NUCLEOTIDE SEQUENCE</scope>
    <source>
        <strain evidence="1">BT178</strain>
    </source>
</reference>
<dbReference type="PROSITE" id="PS51257">
    <property type="entry name" value="PROKAR_LIPOPROTEIN"/>
    <property type="match status" value="1"/>
</dbReference>
<dbReference type="EMBL" id="JAJADR010000007">
    <property type="protein sequence ID" value="MCB2410349.1"/>
    <property type="molecule type" value="Genomic_DNA"/>
</dbReference>
<accession>A0ABS8AX11</accession>
<evidence type="ECO:0008006" key="3">
    <source>
        <dbReference type="Google" id="ProtNLM"/>
    </source>
</evidence>
<dbReference type="Proteomes" id="UP001165296">
    <property type="component" value="Unassembled WGS sequence"/>
</dbReference>
<evidence type="ECO:0000313" key="1">
    <source>
        <dbReference type="EMBL" id="MCB2410349.1"/>
    </source>
</evidence>